<reference evidence="2 3" key="1">
    <citation type="submission" date="2020-11" db="EMBL/GenBank/DDBJ databases">
        <title>Sulfur oxidizing isolate from Hospital Hole Sinkhole.</title>
        <authorList>
            <person name="Scott K.M."/>
        </authorList>
    </citation>
    <scope>NUCLEOTIDE SEQUENCE [LARGE SCALE GENOMIC DNA]</scope>
    <source>
        <strain evidence="2 3">HH1</strain>
    </source>
</reference>
<keyword evidence="1" id="KW-0378">Hydrolase</keyword>
<dbReference type="CDD" id="cd00586">
    <property type="entry name" value="4HBT"/>
    <property type="match status" value="1"/>
</dbReference>
<dbReference type="Pfam" id="PF13279">
    <property type="entry name" value="4HBT_2"/>
    <property type="match status" value="1"/>
</dbReference>
<dbReference type="PANTHER" id="PTHR31793">
    <property type="entry name" value="4-HYDROXYBENZOYL-COA THIOESTERASE FAMILY MEMBER"/>
    <property type="match status" value="1"/>
</dbReference>
<protein>
    <submittedName>
        <fullName evidence="2">Acyl-CoA thioesterase</fullName>
    </submittedName>
</protein>
<sequence length="141" mass="16838">MCKFPPHAFIQPYRVQAEDLDFLGHVNNKVYLHWMEQVAWQHSLAVGIDHALQKRLNRIMAVYEHHMHYLGGCYLDDELLIVTWLGEQIGCCKRERFYQILRARDKKLLFKARSVYVCIELDSHRPRPIPQEFTQPYLDKV</sequence>
<gene>
    <name evidence="2" type="ORF">H8792_003165</name>
</gene>
<comment type="caution">
    <text evidence="2">The sequence shown here is derived from an EMBL/GenBank/DDBJ whole genome shotgun (WGS) entry which is preliminary data.</text>
</comment>
<dbReference type="InterPro" id="IPR050563">
    <property type="entry name" value="4-hydroxybenzoyl-CoA_TE"/>
</dbReference>
<dbReference type="SUPFAM" id="SSF54637">
    <property type="entry name" value="Thioesterase/thiol ester dehydrase-isomerase"/>
    <property type="match status" value="1"/>
</dbReference>
<evidence type="ECO:0000313" key="3">
    <source>
        <dbReference type="Proteomes" id="UP001193680"/>
    </source>
</evidence>
<organism evidence="2 3">
    <name type="scientific">Thiomicrorhabdus heinhorstiae</name>
    <dbReference type="NCBI Taxonomy" id="2748010"/>
    <lineage>
        <taxon>Bacteria</taxon>
        <taxon>Pseudomonadati</taxon>
        <taxon>Pseudomonadota</taxon>
        <taxon>Gammaproteobacteria</taxon>
        <taxon>Thiotrichales</taxon>
        <taxon>Piscirickettsiaceae</taxon>
        <taxon>Thiomicrorhabdus</taxon>
    </lineage>
</organism>
<name>A0ABS0BZ29_9GAMM</name>
<dbReference type="Gene3D" id="3.10.129.10">
    <property type="entry name" value="Hotdog Thioesterase"/>
    <property type="match status" value="1"/>
</dbReference>
<evidence type="ECO:0000313" key="2">
    <source>
        <dbReference type="EMBL" id="MBF6057332.1"/>
    </source>
</evidence>
<dbReference type="EMBL" id="JACBGI020000003">
    <property type="protein sequence ID" value="MBF6057332.1"/>
    <property type="molecule type" value="Genomic_DNA"/>
</dbReference>
<evidence type="ECO:0000256" key="1">
    <source>
        <dbReference type="ARBA" id="ARBA00022801"/>
    </source>
</evidence>
<dbReference type="RefSeq" id="WP_185977484.1">
    <property type="nucleotide sequence ID" value="NZ_JACBGI020000003.1"/>
</dbReference>
<keyword evidence="3" id="KW-1185">Reference proteome</keyword>
<proteinExistence type="predicted"/>
<accession>A0ABS0BZ29</accession>
<dbReference type="Proteomes" id="UP001193680">
    <property type="component" value="Unassembled WGS sequence"/>
</dbReference>
<dbReference type="InterPro" id="IPR029069">
    <property type="entry name" value="HotDog_dom_sf"/>
</dbReference>
<dbReference type="PANTHER" id="PTHR31793:SF37">
    <property type="entry name" value="ACYL-COA THIOESTER HYDROLASE YBGC"/>
    <property type="match status" value="1"/>
</dbReference>